<dbReference type="EMBL" id="KZ680208">
    <property type="protein sequence ID" value="PTB69505.1"/>
    <property type="molecule type" value="Genomic_DNA"/>
</dbReference>
<dbReference type="GeneID" id="36604649"/>
<feature type="compositionally biased region" description="Basic residues" evidence="1">
    <location>
        <begin position="195"/>
        <end position="214"/>
    </location>
</feature>
<evidence type="ECO:0000313" key="4">
    <source>
        <dbReference type="Proteomes" id="UP000241546"/>
    </source>
</evidence>
<keyword evidence="4" id="KW-1185">Reference proteome</keyword>
<feature type="region of interest" description="Disordered" evidence="1">
    <location>
        <begin position="165"/>
        <end position="230"/>
    </location>
</feature>
<name>A0A2T4BJM1_9HYPO</name>
<organism evidence="3 4">
    <name type="scientific">Trichoderma citrinoviride</name>
    <dbReference type="NCBI Taxonomy" id="58853"/>
    <lineage>
        <taxon>Eukaryota</taxon>
        <taxon>Fungi</taxon>
        <taxon>Dikarya</taxon>
        <taxon>Ascomycota</taxon>
        <taxon>Pezizomycotina</taxon>
        <taxon>Sordariomycetes</taxon>
        <taxon>Hypocreomycetidae</taxon>
        <taxon>Hypocreales</taxon>
        <taxon>Hypocreaceae</taxon>
        <taxon>Trichoderma</taxon>
    </lineage>
</organism>
<dbReference type="PANTHER" id="PTHR38795:SF1">
    <property type="entry name" value="DUF6604 DOMAIN-CONTAINING PROTEIN"/>
    <property type="match status" value="1"/>
</dbReference>
<dbReference type="RefSeq" id="XP_024752825.1">
    <property type="nucleotide sequence ID" value="XM_024896531.1"/>
</dbReference>
<evidence type="ECO:0000256" key="1">
    <source>
        <dbReference type="SAM" id="MobiDB-lite"/>
    </source>
</evidence>
<evidence type="ECO:0000313" key="3">
    <source>
        <dbReference type="EMBL" id="PTB69505.1"/>
    </source>
</evidence>
<reference evidence="4" key="1">
    <citation type="submission" date="2016-07" db="EMBL/GenBank/DDBJ databases">
        <title>Multiple horizontal gene transfer events from other fungi enriched the ability of initially mycotrophic Trichoderma (Ascomycota) to feed on dead plant biomass.</title>
        <authorList>
            <consortium name="DOE Joint Genome Institute"/>
            <person name="Atanasova L."/>
            <person name="Chenthamara K."/>
            <person name="Zhang J."/>
            <person name="Grujic M."/>
            <person name="Henrissat B."/>
            <person name="Kuo A."/>
            <person name="Aerts A."/>
            <person name="Salamov A."/>
            <person name="Lipzen A."/>
            <person name="Labutti K."/>
            <person name="Barry K."/>
            <person name="Miao Y."/>
            <person name="Rahimi M.J."/>
            <person name="Shen Q."/>
            <person name="Grigoriev I.V."/>
            <person name="Kubicek C.P."/>
            <person name="Druzhinina I.S."/>
        </authorList>
    </citation>
    <scope>NUCLEOTIDE SEQUENCE [LARGE SCALE GENOMIC DNA]</scope>
    <source>
        <strain evidence="4">TUCIM 6016</strain>
    </source>
</reference>
<dbReference type="InterPro" id="IPR016864">
    <property type="entry name" value="UCP028035"/>
</dbReference>
<protein>
    <recommendedName>
        <fullName evidence="2">DUF6604 domain-containing protein</fullName>
    </recommendedName>
</protein>
<feature type="domain" description="DUF6604" evidence="2">
    <location>
        <begin position="9"/>
        <end position="295"/>
    </location>
</feature>
<gene>
    <name evidence="3" type="ORF">BBK36DRAFT_1187349</name>
</gene>
<dbReference type="OrthoDB" id="5339038at2759"/>
<dbReference type="InterPro" id="IPR046539">
    <property type="entry name" value="DUF6604"/>
</dbReference>
<dbReference type="Proteomes" id="UP000241546">
    <property type="component" value="Unassembled WGS sequence"/>
</dbReference>
<dbReference type="AlphaFoldDB" id="A0A2T4BJM1"/>
<proteinExistence type="predicted"/>
<sequence length="979" mass="111799">MRLNSLYVSYKKETGRLLYWLIQTSNNLIQSLDTHDCPLQVNLTGQAPVSDLVSMAKLIAKHHIDIPSKTLALFHSVIELRTICYSQFQELASMCPSEELLESNSKHKYFIDILTEAFHILGGEAWLAEQEEKPANEGEETADGSEEKADARIWTMANRFSVLNLDNDSESGTSHGGENNGEADVDASSSAPPRQQRKKQNGKGKGKKGKGKKPRQGDAQTTGDVPPESYHIIEDDELQQYFMAAYSMAKDWIELRSLLQDFWRRVAYRNLNGAMVAALCNIAVAMIKQSEAVIFGEFPGYESLDMMILTFIHGDAEKAARECRFINNLDDVKGFWESEEMPVDVQETFLINVYDDLVDFINDFQKTRSGKPTKRMLAQLKGWDPYYDLQRATKDERLKWRRSYTINWLYDLVNSVAWRALAGSSKEEKGYVLEDVDWGATGPFKDDKRLFGLFDFAVEVTTLAMQKPGTAFRHRITPHLVFHLQCIIDAWTVSRGWAVSGIRGHVLSEPAPDFDPRRHLDMFLGQGDWMTKGFGFYRGVADLKSLWESFRHSGRAYDDVTTAITLHEELCKEFAEALGNSPLEQTPAVLPSRFATTNPNGLWDYSPFLCGAGLAEGLELSYRCAMVLWDKLRELLLVVYLHGMLSAHQYLKTPLRMFTHLDVMFHNDFFSGEGQPSYDFSSGFPPHTNKHGAREYHRQERLSRRAILSACTTRDFLELFTVKHYKHKSELVLYSKAGWDPDRIPDSDIHHMSALGLIRLSQMSRLYDPATSDWMIAGANLLRSQWPKVHTVEGDVTDDPILESVRKRVDAMKKDIKELTIMPNCIVTPLSWIFDPNKVVNKDPNMTPEMMLSVIWNDLYSDICCEIKPYSSLNYLWITTSVLRFYEEFEEEARTNGTEAVKAMFEETVEDLTVGRDRRVFVSLFALHGTDKDVLETVAKTFEKNDRGVAHLKYFDMERTEEEERGPVIGFERSPCCVM</sequence>
<evidence type="ECO:0000259" key="2">
    <source>
        <dbReference type="Pfam" id="PF20253"/>
    </source>
</evidence>
<accession>A0A2T4BJM1</accession>
<dbReference type="PIRSF" id="PIRSF028035">
    <property type="entry name" value="UCP028035"/>
    <property type="match status" value="1"/>
</dbReference>
<dbReference type="PANTHER" id="PTHR38795">
    <property type="entry name" value="DUF6604 DOMAIN-CONTAINING PROTEIN"/>
    <property type="match status" value="1"/>
</dbReference>
<dbReference type="Pfam" id="PF20253">
    <property type="entry name" value="DUF6604"/>
    <property type="match status" value="1"/>
</dbReference>